<feature type="region of interest" description="Disordered" evidence="1">
    <location>
        <begin position="161"/>
        <end position="191"/>
    </location>
</feature>
<dbReference type="STRING" id="661478.OP10G_3815"/>
<dbReference type="HOGENOM" id="CLU_1319356_0_0_0"/>
<dbReference type="Proteomes" id="UP000027982">
    <property type="component" value="Chromosome"/>
</dbReference>
<evidence type="ECO:0000256" key="1">
    <source>
        <dbReference type="SAM" id="MobiDB-lite"/>
    </source>
</evidence>
<keyword evidence="4" id="KW-1185">Reference proteome</keyword>
<dbReference type="KEGG" id="fgi:OP10G_3815"/>
<dbReference type="EMBL" id="CP007139">
    <property type="protein sequence ID" value="AIE87183.1"/>
    <property type="molecule type" value="Genomic_DNA"/>
</dbReference>
<feature type="signal peptide" evidence="2">
    <location>
        <begin position="1"/>
        <end position="19"/>
    </location>
</feature>
<feature type="chain" id="PRO_5001651863" evidence="2">
    <location>
        <begin position="20"/>
        <end position="208"/>
    </location>
</feature>
<evidence type="ECO:0000313" key="3">
    <source>
        <dbReference type="EMBL" id="AIE87183.1"/>
    </source>
</evidence>
<sequence length="208" mass="22762">MRNSILSLLFVAASALAGAQSLPSAPHLDLAHRGTFLLNDPKIQAQIGLSSAQEASYKRIMQTLSERQSKLFQSATPDNKAIMVADRVASDDVLKTLTADQRAKLMKASVKAAGYTALVAPDVAAKLKLKPAQVNRIRAILNKADEPIEELESIVAEQVSKDPKHAEEVEKSYRAERKRRAKNQLADQEKSLKVLTPAQKQAWLALTN</sequence>
<organism evidence="3 4">
    <name type="scientific">Fimbriimonas ginsengisoli Gsoil 348</name>
    <dbReference type="NCBI Taxonomy" id="661478"/>
    <lineage>
        <taxon>Bacteria</taxon>
        <taxon>Bacillati</taxon>
        <taxon>Armatimonadota</taxon>
        <taxon>Fimbriimonadia</taxon>
        <taxon>Fimbriimonadales</taxon>
        <taxon>Fimbriimonadaceae</taxon>
        <taxon>Fimbriimonas</taxon>
    </lineage>
</organism>
<proteinExistence type="predicted"/>
<evidence type="ECO:0000256" key="2">
    <source>
        <dbReference type="SAM" id="SignalP"/>
    </source>
</evidence>
<accession>A0A068NUH6</accession>
<reference evidence="3 4" key="1">
    <citation type="journal article" date="2014" name="PLoS ONE">
        <title>The first complete genome sequence of the class fimbriimonadia in the phylum armatimonadetes.</title>
        <authorList>
            <person name="Hu Z.Y."/>
            <person name="Wang Y.Z."/>
            <person name="Im W.T."/>
            <person name="Wang S.Y."/>
            <person name="Zhao G.P."/>
            <person name="Zheng H.J."/>
            <person name="Quan Z.X."/>
        </authorList>
    </citation>
    <scope>NUCLEOTIDE SEQUENCE [LARGE SCALE GENOMIC DNA]</scope>
    <source>
        <strain evidence="3">Gsoil 348</strain>
    </source>
</reference>
<keyword evidence="2" id="KW-0732">Signal</keyword>
<evidence type="ECO:0000313" key="4">
    <source>
        <dbReference type="Proteomes" id="UP000027982"/>
    </source>
</evidence>
<dbReference type="RefSeq" id="WP_025228897.1">
    <property type="nucleotide sequence ID" value="NZ_CP007139.1"/>
</dbReference>
<feature type="compositionally biased region" description="Basic and acidic residues" evidence="1">
    <location>
        <begin position="161"/>
        <end position="175"/>
    </location>
</feature>
<dbReference type="AlphaFoldDB" id="A0A068NUH6"/>
<name>A0A068NUH6_FIMGI</name>
<protein>
    <submittedName>
        <fullName evidence="3">Uncharacterized protein</fullName>
    </submittedName>
</protein>
<gene>
    <name evidence="3" type="ORF">OP10G_3815</name>
</gene>